<dbReference type="GO" id="GO:0071532">
    <property type="term" value="F:ankyrin repeat binding"/>
    <property type="evidence" value="ECO:0007669"/>
    <property type="project" value="TreeGrafter"/>
</dbReference>
<dbReference type="Gene3D" id="1.25.40.210">
    <property type="entry name" value="Telomere repeat-binding factor, dimerisation domain"/>
    <property type="match status" value="1"/>
</dbReference>
<evidence type="ECO:0000256" key="7">
    <source>
        <dbReference type="ARBA" id="ARBA00022618"/>
    </source>
</evidence>
<dbReference type="PROSITE" id="PS50090">
    <property type="entry name" value="MYB_LIKE"/>
    <property type="match status" value="1"/>
</dbReference>
<dbReference type="FunFam" id="1.10.10.60:FF:000129">
    <property type="entry name" value="Telomeric repeat-binding factor 2"/>
    <property type="match status" value="1"/>
</dbReference>
<dbReference type="InterPro" id="IPR036507">
    <property type="entry name" value="Telomere_rpt-bd_fac_dimer_sf"/>
</dbReference>
<protein>
    <recommendedName>
        <fullName evidence="18">Telomeric repeat-binding factor</fullName>
    </recommendedName>
</protein>
<evidence type="ECO:0000256" key="16">
    <source>
        <dbReference type="ARBA" id="ARBA00023306"/>
    </source>
</evidence>
<dbReference type="CDD" id="cd11660">
    <property type="entry name" value="SANT_TRF"/>
    <property type="match status" value="1"/>
</dbReference>
<dbReference type="InterPro" id="IPR052450">
    <property type="entry name" value="TRBD-Containing_Protein"/>
</dbReference>
<keyword evidence="7" id="KW-0132">Cell division</keyword>
<evidence type="ECO:0000256" key="3">
    <source>
        <dbReference type="ARBA" id="ARBA00022454"/>
    </source>
</evidence>
<dbReference type="PIRSF" id="PIRSF038016">
    <property type="entry name" value="Telomere_bd-1_Pin2"/>
    <property type="match status" value="1"/>
</dbReference>
<evidence type="ECO:0000256" key="6">
    <source>
        <dbReference type="ARBA" id="ARBA00022553"/>
    </source>
</evidence>
<evidence type="ECO:0000256" key="4">
    <source>
        <dbReference type="ARBA" id="ARBA00022490"/>
    </source>
</evidence>
<keyword evidence="4" id="KW-0963">Cytoplasm</keyword>
<evidence type="ECO:0000256" key="19">
    <source>
        <dbReference type="SAM" id="MobiDB-lite"/>
    </source>
</evidence>
<keyword evidence="14" id="KW-0206">Cytoskeleton</keyword>
<dbReference type="Gene3D" id="1.10.10.60">
    <property type="entry name" value="Homeodomain-like"/>
    <property type="match status" value="1"/>
</dbReference>
<evidence type="ECO:0000256" key="10">
    <source>
        <dbReference type="ARBA" id="ARBA00022843"/>
    </source>
</evidence>
<dbReference type="InterPro" id="IPR009057">
    <property type="entry name" value="Homeodomain-like_sf"/>
</dbReference>
<dbReference type="GO" id="GO:0042803">
    <property type="term" value="F:protein homodimerization activity"/>
    <property type="evidence" value="ECO:0007669"/>
    <property type="project" value="UniProtKB-UniRule"/>
</dbReference>
<dbReference type="InterPro" id="IPR017930">
    <property type="entry name" value="Myb_dom"/>
</dbReference>
<dbReference type="GO" id="GO:0008017">
    <property type="term" value="F:microtubule binding"/>
    <property type="evidence" value="ECO:0007669"/>
    <property type="project" value="TreeGrafter"/>
</dbReference>
<feature type="domain" description="Myb-like" evidence="20">
    <location>
        <begin position="345"/>
        <end position="398"/>
    </location>
</feature>
<evidence type="ECO:0000259" key="20">
    <source>
        <dbReference type="PROSITE" id="PS50090"/>
    </source>
</evidence>
<evidence type="ECO:0000256" key="13">
    <source>
        <dbReference type="ARBA" id="ARBA00023125"/>
    </source>
</evidence>
<gene>
    <name evidence="22" type="ORF">ANANG_G00079740</name>
</gene>
<dbReference type="GO" id="GO:0000783">
    <property type="term" value="C:nuclear telomere cap complex"/>
    <property type="evidence" value="ECO:0007669"/>
    <property type="project" value="UniProtKB-ARBA"/>
</dbReference>
<dbReference type="GO" id="GO:0003691">
    <property type="term" value="F:double-stranded telomeric DNA binding"/>
    <property type="evidence" value="ECO:0007669"/>
    <property type="project" value="UniProtKB-UniRule"/>
</dbReference>
<dbReference type="GO" id="GO:0005819">
    <property type="term" value="C:spindle"/>
    <property type="evidence" value="ECO:0007669"/>
    <property type="project" value="UniProtKB-SubCell"/>
</dbReference>
<evidence type="ECO:0000259" key="21">
    <source>
        <dbReference type="PROSITE" id="PS51294"/>
    </source>
</evidence>
<comment type="subcellular location">
    <subcellularLocation>
        <location evidence="2">Chromosome</location>
        <location evidence="2">Telomere</location>
    </subcellularLocation>
    <subcellularLocation>
        <location evidence="1">Cytoplasm</location>
        <location evidence="1">Cytoskeleton</location>
        <location evidence="1">Spindle</location>
    </subcellularLocation>
    <subcellularLocation>
        <location evidence="18">Nucleus</location>
    </subcellularLocation>
</comment>
<dbReference type="SUPFAM" id="SSF63600">
    <property type="entry name" value="Telomeric repeat binding factor (TRF) dimerisation domain"/>
    <property type="match status" value="1"/>
</dbReference>
<dbReference type="GO" id="GO:0098505">
    <property type="term" value="F:G-rich strand telomeric DNA binding"/>
    <property type="evidence" value="ECO:0007669"/>
    <property type="project" value="TreeGrafter"/>
</dbReference>
<dbReference type="InterPro" id="IPR013867">
    <property type="entry name" value="Telomere_rpt-bd_fac_dimer_dom"/>
</dbReference>
<dbReference type="Pfam" id="PF00249">
    <property type="entry name" value="Myb_DNA-binding"/>
    <property type="match status" value="1"/>
</dbReference>
<dbReference type="PANTHER" id="PTHR46734:SF1">
    <property type="entry name" value="TELOMERIC REPEAT-BINDING FACTOR 1"/>
    <property type="match status" value="1"/>
</dbReference>
<evidence type="ECO:0000256" key="2">
    <source>
        <dbReference type="ARBA" id="ARBA00004574"/>
    </source>
</evidence>
<dbReference type="GO" id="GO:0005654">
    <property type="term" value="C:nucleoplasm"/>
    <property type="evidence" value="ECO:0007669"/>
    <property type="project" value="UniProtKB-ARBA"/>
</dbReference>
<organism evidence="22 23">
    <name type="scientific">Anguilla anguilla</name>
    <name type="common">European freshwater eel</name>
    <name type="synonym">Muraena anguilla</name>
    <dbReference type="NCBI Taxonomy" id="7936"/>
    <lineage>
        <taxon>Eukaryota</taxon>
        <taxon>Metazoa</taxon>
        <taxon>Chordata</taxon>
        <taxon>Craniata</taxon>
        <taxon>Vertebrata</taxon>
        <taxon>Euteleostomi</taxon>
        <taxon>Actinopterygii</taxon>
        <taxon>Neopterygii</taxon>
        <taxon>Teleostei</taxon>
        <taxon>Anguilliformes</taxon>
        <taxon>Anguillidae</taxon>
        <taxon>Anguilla</taxon>
    </lineage>
</organism>
<name>A0A9D3MM04_ANGAN</name>
<feature type="compositionally biased region" description="Basic residues" evidence="19">
    <location>
        <begin position="286"/>
        <end position="295"/>
    </location>
</feature>
<comment type="function">
    <text evidence="17">Binds the telomeric double-stranded 5'-TTAGGG-3' repeat and negatively regulates telomere length. Involved in the regulation of the mitotic spindle. Component of the shelterin complex (telosome) that is involved in the regulation of telomere length and protection. Shelterin associates with arrays of double-stranded 5'-TTAGGG-3' repeats added by telomerase and protects chromosome ends; without its protective activity, telomeres are no longer hidden from the DNA damage surveillance and chromosome ends are inappropriately processed by DNA repair pathways.</text>
</comment>
<evidence type="ECO:0000256" key="1">
    <source>
        <dbReference type="ARBA" id="ARBA00004186"/>
    </source>
</evidence>
<dbReference type="PROSITE" id="PS51294">
    <property type="entry name" value="HTH_MYB"/>
    <property type="match status" value="1"/>
</dbReference>
<dbReference type="InterPro" id="IPR017357">
    <property type="entry name" value="TERF1/2"/>
</dbReference>
<keyword evidence="11 18" id="KW-0779">Telomere</keyword>
<dbReference type="GO" id="GO:0003720">
    <property type="term" value="F:telomerase activity"/>
    <property type="evidence" value="ECO:0007669"/>
    <property type="project" value="TreeGrafter"/>
</dbReference>
<dbReference type="SMART" id="SM00717">
    <property type="entry name" value="SANT"/>
    <property type="match status" value="1"/>
</dbReference>
<keyword evidence="8" id="KW-0013">ADP-ribosylation</keyword>
<proteinExistence type="predicted"/>
<evidence type="ECO:0000256" key="9">
    <source>
        <dbReference type="ARBA" id="ARBA00022776"/>
    </source>
</evidence>
<dbReference type="FunFam" id="1.25.40.210:FF:000001">
    <property type="entry name" value="Telomeric repeat-binding factor"/>
    <property type="match status" value="1"/>
</dbReference>
<dbReference type="Proteomes" id="UP001044222">
    <property type="component" value="Unassembled WGS sequence"/>
</dbReference>
<evidence type="ECO:0000256" key="14">
    <source>
        <dbReference type="ARBA" id="ARBA00023212"/>
    </source>
</evidence>
<dbReference type="AlphaFoldDB" id="A0A9D3MM04"/>
<dbReference type="GO" id="GO:0007004">
    <property type="term" value="P:telomere maintenance via telomerase"/>
    <property type="evidence" value="ECO:0007669"/>
    <property type="project" value="TreeGrafter"/>
</dbReference>
<accession>A0A9D3MM04</accession>
<keyword evidence="12" id="KW-0007">Acetylation</keyword>
<dbReference type="GO" id="GO:0008301">
    <property type="term" value="F:DNA binding, bending"/>
    <property type="evidence" value="ECO:0007669"/>
    <property type="project" value="TreeGrafter"/>
</dbReference>
<evidence type="ECO:0000256" key="12">
    <source>
        <dbReference type="ARBA" id="ARBA00022990"/>
    </source>
</evidence>
<comment type="caution">
    <text evidence="22">The sequence shown here is derived from an EMBL/GenBank/DDBJ whole genome shotgun (WGS) entry which is preliminary data.</text>
</comment>
<keyword evidence="16 18" id="KW-0131">Cell cycle</keyword>
<evidence type="ECO:0000313" key="22">
    <source>
        <dbReference type="EMBL" id="KAG5850203.1"/>
    </source>
</evidence>
<dbReference type="GO" id="GO:1905839">
    <property type="term" value="P:negative regulation of telomeric D-loop disassembly"/>
    <property type="evidence" value="ECO:0007669"/>
    <property type="project" value="TreeGrafter"/>
</dbReference>
<evidence type="ECO:0000256" key="15">
    <source>
        <dbReference type="ARBA" id="ARBA00023242"/>
    </source>
</evidence>
<evidence type="ECO:0000256" key="17">
    <source>
        <dbReference type="ARBA" id="ARBA00055936"/>
    </source>
</evidence>
<evidence type="ECO:0000256" key="8">
    <source>
        <dbReference type="ARBA" id="ARBA00022765"/>
    </source>
</evidence>
<evidence type="ECO:0000313" key="23">
    <source>
        <dbReference type="Proteomes" id="UP001044222"/>
    </source>
</evidence>
<keyword evidence="3" id="KW-0158">Chromosome</keyword>
<dbReference type="GO" id="GO:0008156">
    <property type="term" value="P:negative regulation of DNA replication"/>
    <property type="evidence" value="ECO:0007669"/>
    <property type="project" value="TreeGrafter"/>
</dbReference>
<keyword evidence="5" id="KW-1017">Isopeptide bond</keyword>
<sequence length="405" mass="46394">MERYSSVDSKALIPNVMHNSVDFSDIQAVVDGWMIDFFFISACRFFKEDTAEEFNKSMRSLEVIVQGRENLKLVQVKKVQLCGFLSRVINGKRLDVQFENDKQITPLMSALSIWKSFSDSVADKALYGTIQSMLFIQSAGVCLEQGYYDRALAVLERMVEDYQMPEELKMKLCAIVKRKDTYHQCLVQFSFARLVESVKYFLESVLQVHPSDFLLKTASKVVWACQGAEVEEYTEDKNALRLAAQYGEDSGKYAVGEGRTETSVNTADEDQNHGASESSAVARRQPLGHKRRLLPKHASPWRPEPGRKLYGGIKRRPRSSDDLTSRFFNLRNKDRNVLESTENEGSRRKKVKWTYEEDRNLKAGVSRHGEGSWSKILLEFDFSDRTGVMLKDRWRTLKKQGEVGS</sequence>
<dbReference type="GO" id="GO:0051301">
    <property type="term" value="P:cell division"/>
    <property type="evidence" value="ECO:0007669"/>
    <property type="project" value="UniProtKB-KW"/>
</dbReference>
<dbReference type="SUPFAM" id="SSF46689">
    <property type="entry name" value="Homeodomain-like"/>
    <property type="match status" value="1"/>
</dbReference>
<keyword evidence="13 18" id="KW-0238">DNA-binding</keyword>
<keyword evidence="9" id="KW-0498">Mitosis</keyword>
<feature type="domain" description="HTH myb-type" evidence="21">
    <location>
        <begin position="345"/>
        <end position="402"/>
    </location>
</feature>
<keyword evidence="10" id="KW-0832">Ubl conjugation</keyword>
<keyword evidence="6" id="KW-0597">Phosphoprotein</keyword>
<evidence type="ECO:0000256" key="18">
    <source>
        <dbReference type="PIRNR" id="PIRNR038016"/>
    </source>
</evidence>
<comment type="subunit">
    <text evidence="18">Homodimer.</text>
</comment>
<dbReference type="Pfam" id="PF08558">
    <property type="entry name" value="TRF"/>
    <property type="match status" value="1"/>
</dbReference>
<evidence type="ECO:0000256" key="11">
    <source>
        <dbReference type="ARBA" id="ARBA00022895"/>
    </source>
</evidence>
<dbReference type="InterPro" id="IPR001005">
    <property type="entry name" value="SANT/Myb"/>
</dbReference>
<dbReference type="EMBL" id="JAFIRN010000004">
    <property type="protein sequence ID" value="KAG5850203.1"/>
    <property type="molecule type" value="Genomic_DNA"/>
</dbReference>
<reference evidence="22" key="1">
    <citation type="submission" date="2021-01" db="EMBL/GenBank/DDBJ databases">
        <title>A chromosome-scale assembly of European eel, Anguilla anguilla.</title>
        <authorList>
            <person name="Henkel C."/>
            <person name="Jong-Raadsen S.A."/>
            <person name="Dufour S."/>
            <person name="Weltzien F.-A."/>
            <person name="Palstra A.P."/>
            <person name="Pelster B."/>
            <person name="Spaink H.P."/>
            <person name="Van Den Thillart G.E."/>
            <person name="Jansen H."/>
            <person name="Zahm M."/>
            <person name="Klopp C."/>
            <person name="Cedric C."/>
            <person name="Louis A."/>
            <person name="Berthelot C."/>
            <person name="Parey E."/>
            <person name="Roest Crollius H."/>
            <person name="Montfort J."/>
            <person name="Robinson-Rechavi M."/>
            <person name="Bucao C."/>
            <person name="Bouchez O."/>
            <person name="Gislard M."/>
            <person name="Lluch J."/>
            <person name="Milhes M."/>
            <person name="Lampietro C."/>
            <person name="Lopez Roques C."/>
            <person name="Donnadieu C."/>
            <person name="Braasch I."/>
            <person name="Desvignes T."/>
            <person name="Postlethwait J."/>
            <person name="Bobe J."/>
            <person name="Guiguen Y."/>
            <person name="Dirks R."/>
        </authorList>
    </citation>
    <scope>NUCLEOTIDE SEQUENCE</scope>
    <source>
        <strain evidence="22">Tag_6206</strain>
        <tissue evidence="22">Liver</tissue>
    </source>
</reference>
<evidence type="ECO:0000256" key="5">
    <source>
        <dbReference type="ARBA" id="ARBA00022499"/>
    </source>
</evidence>
<keyword evidence="15 18" id="KW-0539">Nucleus</keyword>
<keyword evidence="23" id="KW-1185">Reference proteome</keyword>
<feature type="region of interest" description="Disordered" evidence="19">
    <location>
        <begin position="261"/>
        <end position="321"/>
    </location>
</feature>
<dbReference type="PANTHER" id="PTHR46734">
    <property type="entry name" value="TELOMERIC REPEAT-BINDING FACTOR 1 TERF1"/>
    <property type="match status" value="1"/>
</dbReference>